<dbReference type="InterPro" id="IPR000877">
    <property type="entry name" value="Prot_inh_BBI"/>
</dbReference>
<dbReference type="Pfam" id="PF00228">
    <property type="entry name" value="Bowman-Birk_leg"/>
    <property type="match status" value="2"/>
</dbReference>
<dbReference type="SUPFAM" id="SSF57247">
    <property type="entry name" value="Bowman-Birk inhibitor, BBI"/>
    <property type="match status" value="1"/>
</dbReference>
<keyword evidence="6" id="KW-0732">Signal</keyword>
<dbReference type="CDD" id="cd00023">
    <property type="entry name" value="BBI"/>
    <property type="match status" value="1"/>
</dbReference>
<protein>
    <recommendedName>
        <fullName evidence="7">Bowman-Birk serine protease inhibitors family domain-containing protein</fullName>
    </recommendedName>
</protein>
<dbReference type="GO" id="GO:0005576">
    <property type="term" value="C:extracellular region"/>
    <property type="evidence" value="ECO:0007669"/>
    <property type="project" value="InterPro"/>
</dbReference>
<accession>A0A978VDW3</accession>
<dbReference type="EMBL" id="JAEACU010000005">
    <property type="protein sequence ID" value="KAH7528552.1"/>
    <property type="molecule type" value="Genomic_DNA"/>
</dbReference>
<organism evidence="8 9">
    <name type="scientific">Ziziphus jujuba var. spinosa</name>
    <dbReference type="NCBI Taxonomy" id="714518"/>
    <lineage>
        <taxon>Eukaryota</taxon>
        <taxon>Viridiplantae</taxon>
        <taxon>Streptophyta</taxon>
        <taxon>Embryophyta</taxon>
        <taxon>Tracheophyta</taxon>
        <taxon>Spermatophyta</taxon>
        <taxon>Magnoliopsida</taxon>
        <taxon>eudicotyledons</taxon>
        <taxon>Gunneridae</taxon>
        <taxon>Pentapetalae</taxon>
        <taxon>rosids</taxon>
        <taxon>fabids</taxon>
        <taxon>Rosales</taxon>
        <taxon>Rhamnaceae</taxon>
        <taxon>Paliureae</taxon>
        <taxon>Ziziphus</taxon>
    </lineage>
</organism>
<dbReference type="InterPro" id="IPR035995">
    <property type="entry name" value="Bowman-Birk_prot_inh"/>
</dbReference>
<proteinExistence type="inferred from homology"/>
<dbReference type="Proteomes" id="UP000813462">
    <property type="component" value="Unassembled WGS sequence"/>
</dbReference>
<sequence length="137" mass="15271">MGLKNVAVLKVAMLVLLLAISTKAYARSADMLNLFKLSSKSGICNLFLFLGYEEKNRPGGQACCETCLCRMSEPPQCSCEDIFVGQERCESCEQCMCTRSNPPKCRCVDVKEFCHPPCMSEVASMRINIQNNHVPTY</sequence>
<feature type="domain" description="Bowman-Birk serine protease inhibitors family" evidence="7">
    <location>
        <begin position="63"/>
        <end position="118"/>
    </location>
</feature>
<evidence type="ECO:0000256" key="4">
    <source>
        <dbReference type="ARBA" id="ARBA00023157"/>
    </source>
</evidence>
<evidence type="ECO:0000256" key="5">
    <source>
        <dbReference type="RuleBase" id="RU003856"/>
    </source>
</evidence>
<evidence type="ECO:0000256" key="3">
    <source>
        <dbReference type="ARBA" id="ARBA00022900"/>
    </source>
</evidence>
<keyword evidence="3 5" id="KW-0722">Serine protease inhibitor</keyword>
<dbReference type="AlphaFoldDB" id="A0A978VDW3"/>
<feature type="chain" id="PRO_5037285636" description="Bowman-Birk serine protease inhibitors family domain-containing protein" evidence="6">
    <location>
        <begin position="27"/>
        <end position="137"/>
    </location>
</feature>
<evidence type="ECO:0000313" key="8">
    <source>
        <dbReference type="EMBL" id="KAH7528552.1"/>
    </source>
</evidence>
<feature type="signal peptide" evidence="6">
    <location>
        <begin position="1"/>
        <end position="26"/>
    </location>
</feature>
<name>A0A978VDW3_ZIZJJ</name>
<dbReference type="SMART" id="SM00269">
    <property type="entry name" value="BowB"/>
    <property type="match status" value="1"/>
</dbReference>
<comment type="caution">
    <text evidence="8">The sequence shown here is derived from an EMBL/GenBank/DDBJ whole genome shotgun (WGS) entry which is preliminary data.</text>
</comment>
<dbReference type="PANTHER" id="PTHR33479:SF19">
    <property type="entry name" value="BOWMAN-BIRK TYPE PROTEINASE INHIBITOR C-II"/>
    <property type="match status" value="1"/>
</dbReference>
<evidence type="ECO:0000256" key="1">
    <source>
        <dbReference type="ARBA" id="ARBA00008506"/>
    </source>
</evidence>
<dbReference type="PANTHER" id="PTHR33479">
    <property type="entry name" value="BOWMAN-BIRK TYPE BRAN TRYPSIN INHIBITOR"/>
    <property type="match status" value="1"/>
</dbReference>
<keyword evidence="4" id="KW-1015">Disulfide bond</keyword>
<evidence type="ECO:0000313" key="9">
    <source>
        <dbReference type="Proteomes" id="UP000813462"/>
    </source>
</evidence>
<keyword evidence="2 5" id="KW-0646">Protease inhibitor</keyword>
<gene>
    <name evidence="8" type="ORF">FEM48_Zijuj05G0084200</name>
</gene>
<dbReference type="GO" id="GO:0004867">
    <property type="term" value="F:serine-type endopeptidase inhibitor activity"/>
    <property type="evidence" value="ECO:0007669"/>
    <property type="project" value="UniProtKB-KW"/>
</dbReference>
<comment type="similarity">
    <text evidence="1 5">Belongs to the Bowman-Birk serine protease inhibitor family.</text>
</comment>
<evidence type="ECO:0000256" key="2">
    <source>
        <dbReference type="ARBA" id="ARBA00022690"/>
    </source>
</evidence>
<evidence type="ECO:0000256" key="6">
    <source>
        <dbReference type="SAM" id="SignalP"/>
    </source>
</evidence>
<dbReference type="Gene3D" id="2.10.69.10">
    <property type="entry name" value="Cysteine Protease (Bromelain) Inhibitor, subunit H"/>
    <property type="match status" value="1"/>
</dbReference>
<reference evidence="8" key="1">
    <citation type="journal article" date="2021" name="Front. Plant Sci.">
        <title>Chromosome-Scale Genome Assembly for Chinese Sour Jujube and Insights Into Its Genome Evolution and Domestication Signature.</title>
        <authorList>
            <person name="Shen L.-Y."/>
            <person name="Luo H."/>
            <person name="Wang X.-L."/>
            <person name="Wang X.-M."/>
            <person name="Qiu X.-J."/>
            <person name="Liu H."/>
            <person name="Zhou S.-S."/>
            <person name="Jia K.-H."/>
            <person name="Nie S."/>
            <person name="Bao Y.-T."/>
            <person name="Zhang R.-G."/>
            <person name="Yun Q.-Z."/>
            <person name="Chai Y.-H."/>
            <person name="Lu J.-Y."/>
            <person name="Li Y."/>
            <person name="Zhao S.-W."/>
            <person name="Mao J.-F."/>
            <person name="Jia S.-G."/>
            <person name="Mao Y.-M."/>
        </authorList>
    </citation>
    <scope>NUCLEOTIDE SEQUENCE</scope>
    <source>
        <strain evidence="8">AT0</strain>
        <tissue evidence="8">Leaf</tissue>
    </source>
</reference>
<evidence type="ECO:0000259" key="7">
    <source>
        <dbReference type="SMART" id="SM00269"/>
    </source>
</evidence>